<keyword evidence="1" id="KW-1133">Transmembrane helix</keyword>
<evidence type="ECO:0000313" key="3">
    <source>
        <dbReference type="Proteomes" id="UP000306808"/>
    </source>
</evidence>
<keyword evidence="1" id="KW-0812">Transmembrane</keyword>
<keyword evidence="2" id="KW-0121">Carboxypeptidase</keyword>
<organism evidence="2 3">
    <name type="scientific">Sphingobacterium olei</name>
    <dbReference type="NCBI Taxonomy" id="2571155"/>
    <lineage>
        <taxon>Bacteria</taxon>
        <taxon>Pseudomonadati</taxon>
        <taxon>Bacteroidota</taxon>
        <taxon>Sphingobacteriia</taxon>
        <taxon>Sphingobacteriales</taxon>
        <taxon>Sphingobacteriaceae</taxon>
        <taxon>Sphingobacterium</taxon>
    </lineage>
</organism>
<dbReference type="RefSeq" id="WP_136901178.1">
    <property type="nucleotide sequence ID" value="NZ_SUME01000003.1"/>
</dbReference>
<keyword evidence="3" id="KW-1185">Reference proteome</keyword>
<evidence type="ECO:0000256" key="1">
    <source>
        <dbReference type="SAM" id="Phobius"/>
    </source>
</evidence>
<reference evidence="2 3" key="1">
    <citation type="submission" date="2019-04" db="EMBL/GenBank/DDBJ databases">
        <title>Sphingobacterium olei sp. nov., isolated from oil-contaminated soil.</title>
        <authorList>
            <person name="Liu B."/>
        </authorList>
    </citation>
    <scope>NUCLEOTIDE SEQUENCE [LARGE SCALE GENOMIC DNA]</scope>
    <source>
        <strain evidence="2 3">HAL-9</strain>
    </source>
</reference>
<feature type="transmembrane region" description="Helical" evidence="1">
    <location>
        <begin position="79"/>
        <end position="99"/>
    </location>
</feature>
<name>A0A4U0P4G7_9SPHI</name>
<dbReference type="Proteomes" id="UP000306808">
    <property type="component" value="Unassembled WGS sequence"/>
</dbReference>
<dbReference type="OrthoDB" id="7432683at2"/>
<proteinExistence type="predicted"/>
<dbReference type="Gene3D" id="2.60.40.1120">
    <property type="entry name" value="Carboxypeptidase-like, regulatory domain"/>
    <property type="match status" value="1"/>
</dbReference>
<dbReference type="GO" id="GO:0004180">
    <property type="term" value="F:carboxypeptidase activity"/>
    <property type="evidence" value="ECO:0007669"/>
    <property type="project" value="UniProtKB-KW"/>
</dbReference>
<dbReference type="EMBL" id="SUME01000003">
    <property type="protein sequence ID" value="TJZ61532.1"/>
    <property type="molecule type" value="Genomic_DNA"/>
</dbReference>
<sequence length="239" mass="27051">MKTELSLNIDRPCGEHWSGMPEDTNGRYCDRCAKSIIDMVNLSDEEIIEIIAQNPSKICARLSRYQINRSIIIKSKKRLPFYKIVSGIFLISSASSAFATQKLMAPKELMHDTINRKDDSLSITKSSESQDSMRNVIQGMVNDASDNKGLSNVLVMIRGTNIGTVTDENGGFKFNAPNNMPFKDIILEVNHLGYLNTAVHAYNKSKRTATNEIFLTPDNNALIGEVCIIKRKKWWQFWR</sequence>
<keyword evidence="2" id="KW-0378">Hydrolase</keyword>
<dbReference type="Pfam" id="PF13715">
    <property type="entry name" value="CarbopepD_reg_2"/>
    <property type="match status" value="1"/>
</dbReference>
<evidence type="ECO:0000313" key="2">
    <source>
        <dbReference type="EMBL" id="TJZ61532.1"/>
    </source>
</evidence>
<accession>A0A4U0P4G7</accession>
<dbReference type="SUPFAM" id="SSF49464">
    <property type="entry name" value="Carboxypeptidase regulatory domain-like"/>
    <property type="match status" value="1"/>
</dbReference>
<dbReference type="InterPro" id="IPR008969">
    <property type="entry name" value="CarboxyPept-like_regulatory"/>
</dbReference>
<comment type="caution">
    <text evidence="2">The sequence shown here is derived from an EMBL/GenBank/DDBJ whole genome shotgun (WGS) entry which is preliminary data.</text>
</comment>
<keyword evidence="1" id="KW-0472">Membrane</keyword>
<dbReference type="AlphaFoldDB" id="A0A4U0P4G7"/>
<keyword evidence="2" id="KW-0645">Protease</keyword>
<gene>
    <name evidence="2" type="ORF">FAZ15_10110</name>
</gene>
<protein>
    <submittedName>
        <fullName evidence="2">Carboxypeptidase-like regulatory domain-containing protein</fullName>
    </submittedName>
</protein>